<gene>
    <name evidence="10" type="primary">KXD1</name>
    <name evidence="10" type="ORF">CAAN4_F15192</name>
</gene>
<feature type="region of interest" description="Disordered" evidence="8">
    <location>
        <begin position="1"/>
        <end position="48"/>
    </location>
</feature>
<comment type="subcellular location">
    <subcellularLocation>
        <location evidence="2">Endosome</location>
    </subcellularLocation>
</comment>
<evidence type="ECO:0000256" key="8">
    <source>
        <dbReference type="SAM" id="MobiDB-lite"/>
    </source>
</evidence>
<reference evidence="10 11" key="1">
    <citation type="submission" date="2024-01" db="EMBL/GenBank/DDBJ databases">
        <authorList>
            <consortium name="Genoscope - CEA"/>
            <person name="William W."/>
        </authorList>
    </citation>
    <scope>NUCLEOTIDE SEQUENCE [LARGE SCALE GENOMIC DNA]</scope>
    <source>
        <strain evidence="10 11">29B2s-10</strain>
    </source>
</reference>
<dbReference type="Proteomes" id="UP001497600">
    <property type="component" value="Chromosome F"/>
</dbReference>
<evidence type="ECO:0000256" key="3">
    <source>
        <dbReference type="ARBA" id="ARBA00005913"/>
    </source>
</evidence>
<dbReference type="Pfam" id="PF10241">
    <property type="entry name" value="KxDL"/>
    <property type="match status" value="1"/>
</dbReference>
<feature type="domain" description="KxDL" evidence="9">
    <location>
        <begin position="85"/>
        <end position="165"/>
    </location>
</feature>
<keyword evidence="5" id="KW-0813">Transport</keyword>
<accession>A0ABP0EG05</accession>
<evidence type="ECO:0000256" key="1">
    <source>
        <dbReference type="ARBA" id="ARBA00002069"/>
    </source>
</evidence>
<evidence type="ECO:0000256" key="4">
    <source>
        <dbReference type="ARBA" id="ARBA00016207"/>
    </source>
</evidence>
<evidence type="ECO:0000313" key="10">
    <source>
        <dbReference type="EMBL" id="CAK7914178.1"/>
    </source>
</evidence>
<evidence type="ECO:0000256" key="6">
    <source>
        <dbReference type="ARBA" id="ARBA00022753"/>
    </source>
</evidence>
<comment type="function">
    <text evidence="1">Component of the biogenesis of lysosome-related organelles complex-1 (BLOC-1) involved in endosomal cargo sorting.</text>
</comment>
<dbReference type="InterPro" id="IPR019371">
    <property type="entry name" value="KxDL_dom"/>
</dbReference>
<dbReference type="InterPro" id="IPR051390">
    <property type="entry name" value="BLOC-1_subunit_KXD1"/>
</dbReference>
<evidence type="ECO:0000256" key="5">
    <source>
        <dbReference type="ARBA" id="ARBA00022448"/>
    </source>
</evidence>
<dbReference type="PANTHER" id="PTHR37787">
    <property type="entry name" value="BIOGENESIS OF LYSOSOME-RELATED ORGANELLES COMPLEX 1 SUBUNIT KXD1"/>
    <property type="match status" value="1"/>
</dbReference>
<proteinExistence type="inferred from homology"/>
<dbReference type="EMBL" id="OZ004258">
    <property type="protein sequence ID" value="CAK7914178.1"/>
    <property type="molecule type" value="Genomic_DNA"/>
</dbReference>
<name>A0ABP0EG05_9ASCO</name>
<keyword evidence="11" id="KW-1185">Reference proteome</keyword>
<evidence type="ECO:0000256" key="7">
    <source>
        <dbReference type="ARBA" id="ARBA00029808"/>
    </source>
</evidence>
<comment type="similarity">
    <text evidence="3">Belongs to the KXD1 family.</text>
</comment>
<dbReference type="PANTHER" id="PTHR37787:SF1">
    <property type="entry name" value="BIOGENESIS OF LYSOSOME-RELATED ORGANELLES COMPLEX 1 SUBUNIT KXD1"/>
    <property type="match status" value="1"/>
</dbReference>
<sequence>MPESEVTREETSSLEEGEGIPRSVKSDEGEGEESDSGHEIVSSTDDDYYLSDTEDLDNVLSNGDGHERLGYSSTLADHSAYLASSLSNAMDSLQLDKSLVVQAQLSGNLNNDTQRLIDKRIEVVDRIKNLQALYRSHFSPVEGVSKLERISKDMADIENRIEKLQYGTSTTTTGGFASLFRGQKSGIVQKFPVEYNRARDKVIERQVEEDE</sequence>
<protein>
    <recommendedName>
        <fullName evidence="4">Biogenesis of lysosome-related organelles complex 1 subunit KXD1</fullName>
    </recommendedName>
    <alternativeName>
        <fullName evidence="7">KxDL homolog</fullName>
    </alternativeName>
</protein>
<evidence type="ECO:0000259" key="9">
    <source>
        <dbReference type="Pfam" id="PF10241"/>
    </source>
</evidence>
<evidence type="ECO:0000256" key="2">
    <source>
        <dbReference type="ARBA" id="ARBA00004177"/>
    </source>
</evidence>
<feature type="compositionally biased region" description="Basic and acidic residues" evidence="8">
    <location>
        <begin position="1"/>
        <end position="11"/>
    </location>
</feature>
<organism evidence="10 11">
    <name type="scientific">[Candida] anglica</name>
    <dbReference type="NCBI Taxonomy" id="148631"/>
    <lineage>
        <taxon>Eukaryota</taxon>
        <taxon>Fungi</taxon>
        <taxon>Dikarya</taxon>
        <taxon>Ascomycota</taxon>
        <taxon>Saccharomycotina</taxon>
        <taxon>Pichiomycetes</taxon>
        <taxon>Debaryomycetaceae</taxon>
        <taxon>Kurtzmaniella</taxon>
    </lineage>
</organism>
<evidence type="ECO:0000313" key="11">
    <source>
        <dbReference type="Proteomes" id="UP001497600"/>
    </source>
</evidence>
<keyword evidence="6" id="KW-0967">Endosome</keyword>